<dbReference type="InterPro" id="IPR008274">
    <property type="entry name" value="AldOxase/xan_DH_MoCoBD1"/>
</dbReference>
<dbReference type="RefSeq" id="WP_088453774.1">
    <property type="nucleotide sequence ID" value="NZ_JACHXO010000009.1"/>
</dbReference>
<evidence type="ECO:0000313" key="3">
    <source>
        <dbReference type="EMBL" id="MBB3196982.1"/>
    </source>
</evidence>
<dbReference type="InterPro" id="IPR000674">
    <property type="entry name" value="Ald_Oxase/Xan_DH_a/b"/>
</dbReference>
<dbReference type="InterPro" id="IPR012368">
    <property type="entry name" value="OxRdtase_Mopterin-bd_su_IorB"/>
</dbReference>
<dbReference type="GO" id="GO:0047121">
    <property type="term" value="F:isoquinoline 1-oxidoreductase activity"/>
    <property type="evidence" value="ECO:0007669"/>
    <property type="project" value="UniProtKB-EC"/>
</dbReference>
<gene>
    <name evidence="3" type="ORF">FHS28_004407</name>
</gene>
<dbReference type="EC" id="1.3.99.16" evidence="3"/>
<dbReference type="Proteomes" id="UP000574369">
    <property type="component" value="Unassembled WGS sequence"/>
</dbReference>
<dbReference type="EMBL" id="JACHXO010000009">
    <property type="protein sequence ID" value="MBB3196982.1"/>
    <property type="molecule type" value="Genomic_DNA"/>
</dbReference>
<proteinExistence type="predicted"/>
<evidence type="ECO:0000313" key="4">
    <source>
        <dbReference type="Proteomes" id="UP000574369"/>
    </source>
</evidence>
<dbReference type="InterPro" id="IPR037165">
    <property type="entry name" value="AldOxase/xan_DH_Mopterin-bd_sf"/>
</dbReference>
<dbReference type="PANTHER" id="PTHR47495:SF1">
    <property type="entry name" value="BLL3820 PROTEIN"/>
    <property type="match status" value="1"/>
</dbReference>
<feature type="domain" description="Aldehyde oxidase/xanthine dehydrogenase a/b hammerhead" evidence="2">
    <location>
        <begin position="240"/>
        <end position="318"/>
    </location>
</feature>
<dbReference type="Pfam" id="PF20256">
    <property type="entry name" value="MoCoBD_2"/>
    <property type="match status" value="1"/>
</dbReference>
<dbReference type="InterPro" id="IPR046867">
    <property type="entry name" value="AldOxase/xan_DH_MoCoBD2"/>
</dbReference>
<dbReference type="Gene3D" id="3.30.365.10">
    <property type="entry name" value="Aldehyde oxidase/xanthine dehydrogenase, molybdopterin binding domain"/>
    <property type="match status" value="4"/>
</dbReference>
<reference evidence="3 4" key="1">
    <citation type="submission" date="2020-08" db="EMBL/GenBank/DDBJ databases">
        <title>Genomic Encyclopedia of Type Strains, Phase III (KMG-III): the genomes of soil and plant-associated and newly described type strains.</title>
        <authorList>
            <person name="Whitman W."/>
        </authorList>
    </citation>
    <scope>NUCLEOTIDE SEQUENCE [LARGE SCALE GENOMIC DNA]</scope>
    <source>
        <strain evidence="3 4">CECT 7247</strain>
    </source>
</reference>
<protein>
    <submittedName>
        <fullName evidence="3">Isoquinoline 1-oxidoreductase beta subunit</fullName>
        <ecNumber evidence="3">1.3.99.16</ecNumber>
    </submittedName>
</protein>
<dbReference type="PIRSF" id="PIRSF036389">
    <property type="entry name" value="IOR_B"/>
    <property type="match status" value="1"/>
</dbReference>
<organism evidence="3 4">
    <name type="scientific">Roseateles terrae</name>
    <dbReference type="NCBI Taxonomy" id="431060"/>
    <lineage>
        <taxon>Bacteria</taxon>
        <taxon>Pseudomonadati</taxon>
        <taxon>Pseudomonadota</taxon>
        <taxon>Betaproteobacteria</taxon>
        <taxon>Burkholderiales</taxon>
        <taxon>Sphaerotilaceae</taxon>
        <taxon>Roseateles</taxon>
    </lineage>
</organism>
<keyword evidence="1" id="KW-0812">Transmembrane</keyword>
<evidence type="ECO:0000256" key="1">
    <source>
        <dbReference type="SAM" id="Phobius"/>
    </source>
</evidence>
<dbReference type="InterPro" id="IPR052516">
    <property type="entry name" value="N-heterocyclic_Hydroxylase"/>
</dbReference>
<dbReference type="SMART" id="SM01008">
    <property type="entry name" value="Ald_Xan_dh_C"/>
    <property type="match status" value="1"/>
</dbReference>
<dbReference type="InterPro" id="IPR006311">
    <property type="entry name" value="TAT_signal"/>
</dbReference>
<dbReference type="PANTHER" id="PTHR47495">
    <property type="entry name" value="ALDEHYDE DEHYDROGENASE"/>
    <property type="match status" value="1"/>
</dbReference>
<sequence>MATLARIARRSFLVGAGALAAGLAVGTYVYKRDPANPLLKDLPEGAHTLNPYVRIDAAGITLITPRADLGQGAYSVQAALIAEELDVAWGQFQVEPGPPSAAYYNGTVMAEAFPIAATADTFMARTGRDAAGVMGKMLGLQITGGSSTVADAFDRLRVAGAVARQMLLAAAAEQTGIPVSQLKTAEGHVLLPDGRRLAYTALAAAAGRLKPASDVALKPAGEWKLLGKPMKRLDIVAKSTGTATYGIDLRMPGMVHATVCTNPRLGGGVLRINGTKASAAKGVVKVVPISGGVGVIANNTWRAFQAAKLLEIDWGPAPYPLTSAAMFEQASASFTEERRNSRAKDEGDVEGTLKAVDPARLLQAEYRVPYLAHAPLEPMNAVVQLKDGRLDIWTGTQIPRFVVAGAAAVSGIAEDNIHVHVQIMGGSFGRRLEDDYVRQAVELAKAYPGVPIKMTWTREEDMTHDFPRPLAVARARGAVNQGQVHAFDLGIAAPSVNASQLGRQGQPAMGPDMAIVAGAWDQPFSIPHYRVTGYRVPEMVPVSSWRSVGASGNGFLHECFLDELIHSAGADPLAERLRLCSHEPSRRVLKAVGELSDWGRPLPKGSGRGLAFTLSFGVPVAEVVEVTATPSGIRIDKAFIAAEVGQVLDPVNLEAQMSGGVLWGLSHAMFGELTYEDGMPQQTNFHTYQSLRLYQTPQVVTRALQTTGRIKGIGEPGVPPAAPALANAIFAATGQRIRELPLRKHVEFV</sequence>
<dbReference type="SUPFAM" id="SSF56003">
    <property type="entry name" value="Molybdenum cofactor-binding domain"/>
    <property type="match status" value="2"/>
</dbReference>
<comment type="caution">
    <text evidence="3">The sequence shown here is derived from an EMBL/GenBank/DDBJ whole genome shotgun (WGS) entry which is preliminary data.</text>
</comment>
<accession>A0ABR6GY00</accession>
<keyword evidence="3" id="KW-0560">Oxidoreductase</keyword>
<keyword evidence="4" id="KW-1185">Reference proteome</keyword>
<dbReference type="PROSITE" id="PS51318">
    <property type="entry name" value="TAT"/>
    <property type="match status" value="1"/>
</dbReference>
<feature type="transmembrane region" description="Helical" evidence="1">
    <location>
        <begin position="12"/>
        <end position="30"/>
    </location>
</feature>
<keyword evidence="1" id="KW-0472">Membrane</keyword>
<dbReference type="Pfam" id="PF02738">
    <property type="entry name" value="MoCoBD_1"/>
    <property type="match status" value="1"/>
</dbReference>
<keyword evidence="1" id="KW-1133">Transmembrane helix</keyword>
<dbReference type="Gene3D" id="3.90.1170.50">
    <property type="entry name" value="Aldehyde oxidase/xanthine dehydrogenase, a/b hammerhead"/>
    <property type="match status" value="1"/>
</dbReference>
<name>A0ABR6GY00_9BURK</name>
<evidence type="ECO:0000259" key="2">
    <source>
        <dbReference type="SMART" id="SM01008"/>
    </source>
</evidence>